<dbReference type="STRING" id="1149755.A0A2J6QUU0"/>
<sequence length="151" mass="17494">MGGNQSEPLHAMEEKGKESFWYDNDISREITMEDYSGAPSENIYAVDIVSHWDVGYIMFNDCSRFHVTFIETDILCQSSYLKALNSAVNIIWASKVLHQRDWATQLVSSRSLVALSKPGTMVVGFHADYLKAEFLEEYKFWLHDEESWKRI</sequence>
<dbReference type="Proteomes" id="UP000235786">
    <property type="component" value="Unassembled WGS sequence"/>
</dbReference>
<dbReference type="EMBL" id="KZ613969">
    <property type="protein sequence ID" value="PMD30026.1"/>
    <property type="molecule type" value="Genomic_DNA"/>
</dbReference>
<keyword evidence="2" id="KW-1185">Reference proteome</keyword>
<dbReference type="PANTHER" id="PTHR35897">
    <property type="entry name" value="METHYLTRANSFERASE AUSD"/>
    <property type="match status" value="1"/>
</dbReference>
<reference evidence="1 2" key="1">
    <citation type="submission" date="2016-04" db="EMBL/GenBank/DDBJ databases">
        <title>A degradative enzymes factory behind the ericoid mycorrhizal symbiosis.</title>
        <authorList>
            <consortium name="DOE Joint Genome Institute"/>
            <person name="Martino E."/>
            <person name="Morin E."/>
            <person name="Grelet G."/>
            <person name="Kuo A."/>
            <person name="Kohler A."/>
            <person name="Daghino S."/>
            <person name="Barry K."/>
            <person name="Choi C."/>
            <person name="Cichocki N."/>
            <person name="Clum A."/>
            <person name="Copeland A."/>
            <person name="Hainaut M."/>
            <person name="Haridas S."/>
            <person name="Labutti K."/>
            <person name="Lindquist E."/>
            <person name="Lipzen A."/>
            <person name="Khouja H.-R."/>
            <person name="Murat C."/>
            <person name="Ohm R."/>
            <person name="Olson A."/>
            <person name="Spatafora J."/>
            <person name="Veneault-Fourrey C."/>
            <person name="Henrissat B."/>
            <person name="Grigoriev I."/>
            <person name="Martin F."/>
            <person name="Perotto S."/>
        </authorList>
    </citation>
    <scope>NUCLEOTIDE SEQUENCE [LARGE SCALE GENOMIC DNA]</scope>
    <source>
        <strain evidence="1 2">F</strain>
    </source>
</reference>
<dbReference type="PANTHER" id="PTHR35897:SF2">
    <property type="entry name" value="METHYLTRANSFERASE DOMAIN-CONTAINING PROTEIN"/>
    <property type="match status" value="1"/>
</dbReference>
<gene>
    <name evidence="1" type="ORF">L207DRAFT_641884</name>
</gene>
<evidence type="ECO:0000313" key="1">
    <source>
        <dbReference type="EMBL" id="PMD30026.1"/>
    </source>
</evidence>
<name>A0A2J6QUU0_HYAVF</name>
<organism evidence="1 2">
    <name type="scientific">Hyaloscypha variabilis (strain UAMH 11265 / GT02V1 / F)</name>
    <name type="common">Meliniomyces variabilis</name>
    <dbReference type="NCBI Taxonomy" id="1149755"/>
    <lineage>
        <taxon>Eukaryota</taxon>
        <taxon>Fungi</taxon>
        <taxon>Dikarya</taxon>
        <taxon>Ascomycota</taxon>
        <taxon>Pezizomycotina</taxon>
        <taxon>Leotiomycetes</taxon>
        <taxon>Helotiales</taxon>
        <taxon>Hyaloscyphaceae</taxon>
        <taxon>Hyaloscypha</taxon>
        <taxon>Hyaloscypha variabilis</taxon>
    </lineage>
</organism>
<evidence type="ECO:0000313" key="2">
    <source>
        <dbReference type="Proteomes" id="UP000235786"/>
    </source>
</evidence>
<proteinExistence type="predicted"/>
<dbReference type="AlphaFoldDB" id="A0A2J6QUU0"/>
<dbReference type="OrthoDB" id="2094832at2759"/>
<dbReference type="InterPro" id="IPR051654">
    <property type="entry name" value="Meroterpenoid_MTases"/>
</dbReference>
<protein>
    <submittedName>
        <fullName evidence="1">Uncharacterized protein</fullName>
    </submittedName>
</protein>
<accession>A0A2J6QUU0</accession>